<comment type="caution">
    <text evidence="1">The sequence shown here is derived from an EMBL/GenBank/DDBJ whole genome shotgun (WGS) entry which is preliminary data.</text>
</comment>
<evidence type="ECO:0000313" key="1">
    <source>
        <dbReference type="EMBL" id="MPM70596.1"/>
    </source>
</evidence>
<sequence length="180" mass="20259">MYGTRSRWLVCKPNERKNTREKTCSTANLETSVSQNVPVEPETWVNLHFGVGPSIDIHFVTVTESEGINCRVVQKLVMVHWQLCPDTVGKFEVIVNPPLILKVKATKTKTHLNTFRVCSAVTISYTKSSRFCVVDKVIQGSIAVIACSFADIRVVHIDIVVRNTGSQSMFVKVYRKVVYN</sequence>
<protein>
    <submittedName>
        <fullName evidence="1">Uncharacterized protein</fullName>
    </submittedName>
</protein>
<proteinExistence type="predicted"/>
<accession>A0A645BYJ0</accession>
<dbReference type="EMBL" id="VSSQ01023566">
    <property type="protein sequence ID" value="MPM70596.1"/>
    <property type="molecule type" value="Genomic_DNA"/>
</dbReference>
<reference evidence="1" key="1">
    <citation type="submission" date="2019-08" db="EMBL/GenBank/DDBJ databases">
        <authorList>
            <person name="Kucharzyk K."/>
            <person name="Murdoch R.W."/>
            <person name="Higgins S."/>
            <person name="Loffler F."/>
        </authorList>
    </citation>
    <scope>NUCLEOTIDE SEQUENCE</scope>
</reference>
<dbReference type="AlphaFoldDB" id="A0A645BYJ0"/>
<name>A0A645BYJ0_9ZZZZ</name>
<organism evidence="1">
    <name type="scientific">bioreactor metagenome</name>
    <dbReference type="NCBI Taxonomy" id="1076179"/>
    <lineage>
        <taxon>unclassified sequences</taxon>
        <taxon>metagenomes</taxon>
        <taxon>ecological metagenomes</taxon>
    </lineage>
</organism>
<gene>
    <name evidence="1" type="ORF">SDC9_117551</name>
</gene>